<comment type="caution">
    <text evidence="6">The sequence shown here is derived from an EMBL/GenBank/DDBJ whole genome shotgun (WGS) entry which is preliminary data.</text>
</comment>
<evidence type="ECO:0000256" key="2">
    <source>
        <dbReference type="ARBA" id="ARBA00023242"/>
    </source>
</evidence>
<comment type="subcellular location">
    <subcellularLocation>
        <location evidence="1">Nucleus</location>
    </subcellularLocation>
</comment>
<organism evidence="6 7">
    <name type="scientific">Kingdonia uniflora</name>
    <dbReference type="NCBI Taxonomy" id="39325"/>
    <lineage>
        <taxon>Eukaryota</taxon>
        <taxon>Viridiplantae</taxon>
        <taxon>Streptophyta</taxon>
        <taxon>Embryophyta</taxon>
        <taxon>Tracheophyta</taxon>
        <taxon>Spermatophyta</taxon>
        <taxon>Magnoliopsida</taxon>
        <taxon>Ranunculales</taxon>
        <taxon>Circaeasteraceae</taxon>
        <taxon>Kingdonia</taxon>
    </lineage>
</organism>
<evidence type="ECO:0000313" key="6">
    <source>
        <dbReference type="EMBL" id="KAF6149423.1"/>
    </source>
</evidence>
<gene>
    <name evidence="6" type="ORF">GIB67_016961</name>
</gene>
<feature type="region of interest" description="Disordered" evidence="4">
    <location>
        <begin position="404"/>
        <end position="443"/>
    </location>
</feature>
<sequence>MEISSSDWRTQLCSDSRQRIVNEITETLKRHLPESSGVEGILEHEKYAARFEEKTYGAATTQADYLRKISLVMLTMENNGVPNSLLSNSAASNQSPDPASDSMQLQVKQGETPISLPNQSQGREQLLSKSMKNTVASAGVPISAGLTSTSPTGFSQTTMPTDVGQSSISQGSHSNQSQLNQEPPVSLQPQGQQQKLSQSIQETIASGGVQSTASLASTLPCVTGHTEPSMPNAVGQSSNVLASHNMQSQLNKGQSPIPSQSQKMQQLFPQSTQIPILPARVQSPVSSKSDLPSATTGLSQTTMQNDAGASSNLQGSFGISQSPMHDGQYFEAIDYMDPSVYACTSQYMYEYPQMHYQYPYVSPYMQAYPPMHYQMQPLPYCGHVYATRLQSTVPLPFLSAQQSSQESSGLLQPQQQKKSQPNQLVGQQQSNGTSVQPNLSSIQQQQIGHPYRPFYNIANLQQHLGTYGDSGLQQQQPQQLLGTQSSLSDQATHIPLSGKSGKGAGQQQQTPQISSSIWKPLQGELQSQPQLFFTIPRTRVSQRRQMLEHLDTENVRLSAENARLTTENVRLTMENLDYQTQLKCLKDQIQSLKVDTDLPLKPIESQQNTPLAPYHSIGMLSPRTQREETCSFRRRLQRYLETNTPTESSKDVTDGFKNSEYKEDLPSLITKWHEADDSFSVLSPSAWETNEPFIRDISPIPWEMEIDDIFFKDLSSSVQGR</sequence>
<dbReference type="FunFam" id="1.10.246.20:FF:000003">
    <property type="entry name" value="Mediator of RNA polymerase II transcription subunit 15a"/>
    <property type="match status" value="1"/>
</dbReference>
<feature type="domain" description="Mediator complex subunit 15 KIX" evidence="5">
    <location>
        <begin position="6"/>
        <end position="79"/>
    </location>
</feature>
<dbReference type="InterPro" id="IPR044661">
    <property type="entry name" value="MED15a/b/c-like"/>
</dbReference>
<dbReference type="Proteomes" id="UP000541444">
    <property type="component" value="Unassembled WGS sequence"/>
</dbReference>
<dbReference type="GO" id="GO:0003713">
    <property type="term" value="F:transcription coactivator activity"/>
    <property type="evidence" value="ECO:0007669"/>
    <property type="project" value="InterPro"/>
</dbReference>
<evidence type="ECO:0000259" key="5">
    <source>
        <dbReference type="Pfam" id="PF16987"/>
    </source>
</evidence>
<feature type="compositionally biased region" description="Low complexity" evidence="4">
    <location>
        <begin position="505"/>
        <end position="514"/>
    </location>
</feature>
<protein>
    <recommendedName>
        <fullName evidence="5">Mediator complex subunit 15 KIX domain-containing protein</fullName>
    </recommendedName>
</protein>
<dbReference type="EMBL" id="JACGCM010001796">
    <property type="protein sequence ID" value="KAF6149423.1"/>
    <property type="molecule type" value="Genomic_DNA"/>
</dbReference>
<feature type="coiled-coil region" evidence="3">
    <location>
        <begin position="547"/>
        <end position="595"/>
    </location>
</feature>
<feature type="compositionally biased region" description="Polar residues" evidence="4">
    <location>
        <begin position="145"/>
        <end position="164"/>
    </location>
</feature>
<feature type="compositionally biased region" description="Polar residues" evidence="4">
    <location>
        <begin position="425"/>
        <end position="443"/>
    </location>
</feature>
<keyword evidence="3" id="KW-0175">Coiled coil</keyword>
<feature type="region of interest" description="Disordered" evidence="4">
    <location>
        <begin position="85"/>
        <end position="105"/>
    </location>
</feature>
<accession>A0A7J7M3G9</accession>
<keyword evidence="2" id="KW-0539">Nucleus</keyword>
<dbReference type="Gene3D" id="1.10.246.20">
    <property type="entry name" value="Coactivator CBP, KIX domain"/>
    <property type="match status" value="1"/>
</dbReference>
<dbReference type="OrthoDB" id="1912459at2759"/>
<feature type="compositionally biased region" description="Polar residues" evidence="4">
    <location>
        <begin position="94"/>
        <end position="105"/>
    </location>
</feature>
<reference evidence="6 7" key="1">
    <citation type="journal article" date="2020" name="IScience">
        <title>Genome Sequencing of the Endangered Kingdonia uniflora (Circaeasteraceae, Ranunculales) Reveals Potential Mechanisms of Evolutionary Specialization.</title>
        <authorList>
            <person name="Sun Y."/>
            <person name="Deng T."/>
            <person name="Zhang A."/>
            <person name="Moore M.J."/>
            <person name="Landis J.B."/>
            <person name="Lin N."/>
            <person name="Zhang H."/>
            <person name="Zhang X."/>
            <person name="Huang J."/>
            <person name="Zhang X."/>
            <person name="Sun H."/>
            <person name="Wang H."/>
        </authorList>
    </citation>
    <scope>NUCLEOTIDE SEQUENCE [LARGE SCALE GENOMIC DNA]</scope>
    <source>
        <strain evidence="6">TB1705</strain>
        <tissue evidence="6">Leaf</tissue>
    </source>
</reference>
<proteinExistence type="predicted"/>
<feature type="region of interest" description="Disordered" evidence="4">
    <location>
        <begin position="282"/>
        <end position="318"/>
    </location>
</feature>
<dbReference type="Pfam" id="PF16987">
    <property type="entry name" value="KIX_2"/>
    <property type="match status" value="1"/>
</dbReference>
<dbReference type="InterPro" id="IPR036529">
    <property type="entry name" value="KIX_dom_sf"/>
</dbReference>
<feature type="region of interest" description="Disordered" evidence="4">
    <location>
        <begin position="468"/>
        <end position="514"/>
    </location>
</feature>
<evidence type="ECO:0000256" key="3">
    <source>
        <dbReference type="SAM" id="Coils"/>
    </source>
</evidence>
<feature type="region of interest" description="Disordered" evidence="4">
    <location>
        <begin position="247"/>
        <end position="268"/>
    </location>
</feature>
<keyword evidence="7" id="KW-1185">Reference proteome</keyword>
<name>A0A7J7M3G9_9MAGN</name>
<dbReference type="PANTHER" id="PTHR33137">
    <property type="entry name" value="MEDIATOR OF RNA POLYMERASE II TRANSCRIPTION SUBUNIT 15A-RELATED"/>
    <property type="match status" value="1"/>
</dbReference>
<feature type="compositionally biased region" description="Polar residues" evidence="4">
    <location>
        <begin position="283"/>
        <end position="318"/>
    </location>
</feature>
<dbReference type="AlphaFoldDB" id="A0A7J7M3G9"/>
<dbReference type="GO" id="GO:0031490">
    <property type="term" value="F:chromatin DNA binding"/>
    <property type="evidence" value="ECO:0007669"/>
    <property type="project" value="InterPro"/>
</dbReference>
<feature type="region of interest" description="Disordered" evidence="4">
    <location>
        <begin position="143"/>
        <end position="201"/>
    </location>
</feature>
<evidence type="ECO:0000256" key="4">
    <source>
        <dbReference type="SAM" id="MobiDB-lite"/>
    </source>
</evidence>
<evidence type="ECO:0000256" key="1">
    <source>
        <dbReference type="ARBA" id="ARBA00004123"/>
    </source>
</evidence>
<dbReference type="InterPro" id="IPR036546">
    <property type="entry name" value="MED15_KIX"/>
</dbReference>
<evidence type="ECO:0000313" key="7">
    <source>
        <dbReference type="Proteomes" id="UP000541444"/>
    </source>
</evidence>
<feature type="compositionally biased region" description="Low complexity" evidence="4">
    <location>
        <begin position="404"/>
        <end position="424"/>
    </location>
</feature>
<dbReference type="GO" id="GO:0005634">
    <property type="term" value="C:nucleus"/>
    <property type="evidence" value="ECO:0007669"/>
    <property type="project" value="UniProtKB-SubCell"/>
</dbReference>
<dbReference type="PANTHER" id="PTHR33137:SF4">
    <property type="entry name" value="MEDIATOR OF RNA POLYMERASE II TRANSCRIPTION SUBUNIT 15A-RELATED"/>
    <property type="match status" value="1"/>
</dbReference>
<feature type="compositionally biased region" description="Low complexity" evidence="4">
    <location>
        <begin position="165"/>
        <end position="201"/>
    </location>
</feature>
<feature type="compositionally biased region" description="Low complexity" evidence="4">
    <location>
        <begin position="469"/>
        <end position="490"/>
    </location>
</feature>